<dbReference type="Proteomes" id="UP000297834">
    <property type="component" value="Unassembled WGS sequence"/>
</dbReference>
<reference evidence="1 2" key="1">
    <citation type="submission" date="2019-03" db="EMBL/GenBank/DDBJ databases">
        <title>Alkanindiges illinoisensis: a potential pathogenic isolated from ascites of a gastric cancer patient with abdominal metastasis.</title>
        <authorList>
            <person name="Hu X."/>
            <person name="Yang B."/>
            <person name="Yan X."/>
            <person name="Lin L."/>
            <person name="Zhao H."/>
            <person name="Zhou F."/>
            <person name="Su B."/>
            <person name="Chen J."/>
            <person name="Rui Y."/>
            <person name="Wang Q."/>
            <person name="Zheng L."/>
        </authorList>
    </citation>
    <scope>NUCLEOTIDE SEQUENCE [LARGE SCALE GENOMIC DNA]</scope>
    <source>
        <strain evidence="1 2">NFYY 23406</strain>
    </source>
</reference>
<name>A0A4Y7XGX4_9GAMM</name>
<keyword evidence="2" id="KW-1185">Reference proteome</keyword>
<dbReference type="AlphaFoldDB" id="A0A4Y7XGX4"/>
<organism evidence="1 2">
    <name type="scientific">Alkanindiges illinoisensis</name>
    <dbReference type="NCBI Taxonomy" id="197183"/>
    <lineage>
        <taxon>Bacteria</taxon>
        <taxon>Pseudomonadati</taxon>
        <taxon>Pseudomonadota</taxon>
        <taxon>Gammaproteobacteria</taxon>
        <taxon>Moraxellales</taxon>
        <taxon>Moraxellaceae</taxon>
        <taxon>Alkanindiges</taxon>
    </lineage>
</organism>
<dbReference type="EMBL" id="SNTY01000007">
    <property type="protein sequence ID" value="TEU30560.1"/>
    <property type="molecule type" value="Genomic_DNA"/>
</dbReference>
<dbReference type="STRING" id="1120977.GCA_000619845_00719"/>
<evidence type="ECO:0000313" key="2">
    <source>
        <dbReference type="Proteomes" id="UP000297834"/>
    </source>
</evidence>
<sequence length="177" mass="20148">MDILPLIDRLAQEKPIAQGLLVGDLLLGNCLPDSQQTTSHWPGTWQSIALHELTTLAFTQRYDLAVIALYHSYYEGNLAANNPVPPINQPDSIIGSKNQQLLVQGITRLRDLLARRVLVLASPEFGATLHALGFSQIEQLSQNLVIWQFNILSYKQVPDWLNSKYWANPENWNKYRW</sequence>
<comment type="caution">
    <text evidence="1">The sequence shown here is derived from an EMBL/GenBank/DDBJ whole genome shotgun (WGS) entry which is preliminary data.</text>
</comment>
<protein>
    <submittedName>
        <fullName evidence="1">Uncharacterized protein</fullName>
    </submittedName>
</protein>
<dbReference type="OrthoDB" id="5609094at2"/>
<proteinExistence type="predicted"/>
<dbReference type="Pfam" id="PF19742">
    <property type="entry name" value="DUF6231"/>
    <property type="match status" value="1"/>
</dbReference>
<accession>A0A4Y7XGX4</accession>
<dbReference type="InterPro" id="IPR046199">
    <property type="entry name" value="DUF6231"/>
</dbReference>
<evidence type="ECO:0000313" key="1">
    <source>
        <dbReference type="EMBL" id="TEU30560.1"/>
    </source>
</evidence>
<gene>
    <name evidence="1" type="ORF">E2B99_01625</name>
</gene>